<dbReference type="EMBL" id="GBRH01181462">
    <property type="protein sequence ID" value="JAE16434.1"/>
    <property type="molecule type" value="Transcribed_RNA"/>
</dbReference>
<dbReference type="AlphaFoldDB" id="A0A0A9FYY5"/>
<proteinExistence type="predicted"/>
<name>A0A0A9FYY5_ARUDO</name>
<reference evidence="1" key="1">
    <citation type="submission" date="2014-09" db="EMBL/GenBank/DDBJ databases">
        <authorList>
            <person name="Magalhaes I.L.F."/>
            <person name="Oliveira U."/>
            <person name="Santos F.R."/>
            <person name="Vidigal T.H.D.A."/>
            <person name="Brescovit A.D."/>
            <person name="Santos A.J."/>
        </authorList>
    </citation>
    <scope>NUCLEOTIDE SEQUENCE</scope>
    <source>
        <tissue evidence="1">Shoot tissue taken approximately 20 cm above the soil surface</tissue>
    </source>
</reference>
<organism evidence="1">
    <name type="scientific">Arundo donax</name>
    <name type="common">Giant reed</name>
    <name type="synonym">Donax arundinaceus</name>
    <dbReference type="NCBI Taxonomy" id="35708"/>
    <lineage>
        <taxon>Eukaryota</taxon>
        <taxon>Viridiplantae</taxon>
        <taxon>Streptophyta</taxon>
        <taxon>Embryophyta</taxon>
        <taxon>Tracheophyta</taxon>
        <taxon>Spermatophyta</taxon>
        <taxon>Magnoliopsida</taxon>
        <taxon>Liliopsida</taxon>
        <taxon>Poales</taxon>
        <taxon>Poaceae</taxon>
        <taxon>PACMAD clade</taxon>
        <taxon>Arundinoideae</taxon>
        <taxon>Arundineae</taxon>
        <taxon>Arundo</taxon>
    </lineage>
</organism>
<sequence>MINVLERSIHSFGNAGLSAYTPKSICIMCSLQIAFYIIC</sequence>
<reference evidence="1" key="2">
    <citation type="journal article" date="2015" name="Data Brief">
        <title>Shoot transcriptome of the giant reed, Arundo donax.</title>
        <authorList>
            <person name="Barrero R.A."/>
            <person name="Guerrero F.D."/>
            <person name="Moolhuijzen P."/>
            <person name="Goolsby J.A."/>
            <person name="Tidwell J."/>
            <person name="Bellgard S.E."/>
            <person name="Bellgard M.I."/>
        </authorList>
    </citation>
    <scope>NUCLEOTIDE SEQUENCE</scope>
    <source>
        <tissue evidence="1">Shoot tissue taken approximately 20 cm above the soil surface</tissue>
    </source>
</reference>
<protein>
    <submittedName>
        <fullName evidence="1">Uncharacterized protein</fullName>
    </submittedName>
</protein>
<accession>A0A0A9FYY5</accession>
<evidence type="ECO:0000313" key="1">
    <source>
        <dbReference type="EMBL" id="JAE16434.1"/>
    </source>
</evidence>